<dbReference type="Gene3D" id="1.10.3720.10">
    <property type="entry name" value="MetI-like"/>
    <property type="match status" value="1"/>
</dbReference>
<keyword evidence="5 7" id="KW-1133">Transmembrane helix</keyword>
<evidence type="ECO:0000256" key="2">
    <source>
        <dbReference type="ARBA" id="ARBA00022448"/>
    </source>
</evidence>
<name>A0A917DRA3_9BACL</name>
<sequence length="291" mass="32109">MSKSDKMFPAINGLLLILAALTMVAPLVHLLAVSLSDPVYANAMLVTLWPKGLQLDTYREIFALDQLWRSFAVTVYLCIMGTFVFLLFTTSMAYGLSRPMTPKRTWILKGLLITLVFSSPLIPNYMLVRSLGMENTLWALIIPGAMGTFGVIIMKTFFQGISSELFDVAKIDGCSEYGIYARMALPLSMPVIATLSLFHIVGLWNSYFSAIIFIRDKDLFPLQVVLRNLLITGNVQSEVGIAGGTIDIGTPVTPEQLKAGIIMVATLPILCVYPFLQKYFVKGSMLGSLKE</sequence>
<keyword evidence="6 7" id="KW-0472">Membrane</keyword>
<evidence type="ECO:0000259" key="8">
    <source>
        <dbReference type="PROSITE" id="PS50928"/>
    </source>
</evidence>
<evidence type="ECO:0000256" key="4">
    <source>
        <dbReference type="ARBA" id="ARBA00022692"/>
    </source>
</evidence>
<dbReference type="GO" id="GO:0005886">
    <property type="term" value="C:plasma membrane"/>
    <property type="evidence" value="ECO:0007669"/>
    <property type="project" value="UniProtKB-SubCell"/>
</dbReference>
<dbReference type="InterPro" id="IPR000515">
    <property type="entry name" value="MetI-like"/>
</dbReference>
<dbReference type="InterPro" id="IPR035906">
    <property type="entry name" value="MetI-like_sf"/>
</dbReference>
<keyword evidence="4 7" id="KW-0812">Transmembrane</keyword>
<reference evidence="9" key="2">
    <citation type="submission" date="2020-09" db="EMBL/GenBank/DDBJ databases">
        <authorList>
            <person name="Sun Q."/>
            <person name="Zhou Y."/>
        </authorList>
    </citation>
    <scope>NUCLEOTIDE SEQUENCE</scope>
    <source>
        <strain evidence="9">CGMCC 1.15178</strain>
    </source>
</reference>
<protein>
    <submittedName>
        <fullName evidence="9">ABC transporter permease protein YtcP</fullName>
    </submittedName>
</protein>
<evidence type="ECO:0000256" key="1">
    <source>
        <dbReference type="ARBA" id="ARBA00004651"/>
    </source>
</evidence>
<comment type="caution">
    <text evidence="9">The sequence shown here is derived from an EMBL/GenBank/DDBJ whole genome shotgun (WGS) entry which is preliminary data.</text>
</comment>
<dbReference type="SUPFAM" id="SSF161098">
    <property type="entry name" value="MetI-like"/>
    <property type="match status" value="1"/>
</dbReference>
<proteinExistence type="inferred from homology"/>
<dbReference type="Pfam" id="PF00528">
    <property type="entry name" value="BPD_transp_1"/>
    <property type="match status" value="1"/>
</dbReference>
<accession>A0A917DRA3</accession>
<evidence type="ECO:0000313" key="9">
    <source>
        <dbReference type="EMBL" id="GGD59148.1"/>
    </source>
</evidence>
<dbReference type="GO" id="GO:0055085">
    <property type="term" value="P:transmembrane transport"/>
    <property type="evidence" value="ECO:0007669"/>
    <property type="project" value="InterPro"/>
</dbReference>
<keyword evidence="10" id="KW-1185">Reference proteome</keyword>
<organism evidence="9 10">
    <name type="scientific">Paenibacillus nasutitermitis</name>
    <dbReference type="NCBI Taxonomy" id="1652958"/>
    <lineage>
        <taxon>Bacteria</taxon>
        <taxon>Bacillati</taxon>
        <taxon>Bacillota</taxon>
        <taxon>Bacilli</taxon>
        <taxon>Bacillales</taxon>
        <taxon>Paenibacillaceae</taxon>
        <taxon>Paenibacillus</taxon>
    </lineage>
</organism>
<dbReference type="AlphaFoldDB" id="A0A917DRA3"/>
<dbReference type="EMBL" id="BMHP01000001">
    <property type="protein sequence ID" value="GGD59148.1"/>
    <property type="molecule type" value="Genomic_DNA"/>
</dbReference>
<evidence type="ECO:0000256" key="7">
    <source>
        <dbReference type="RuleBase" id="RU363032"/>
    </source>
</evidence>
<feature type="domain" description="ABC transmembrane type-1" evidence="8">
    <location>
        <begin position="71"/>
        <end position="274"/>
    </location>
</feature>
<comment type="subcellular location">
    <subcellularLocation>
        <location evidence="1 7">Cell membrane</location>
        <topology evidence="1 7">Multi-pass membrane protein</topology>
    </subcellularLocation>
</comment>
<dbReference type="PROSITE" id="PS50928">
    <property type="entry name" value="ABC_TM1"/>
    <property type="match status" value="1"/>
</dbReference>
<evidence type="ECO:0000256" key="5">
    <source>
        <dbReference type="ARBA" id="ARBA00022989"/>
    </source>
</evidence>
<reference evidence="9" key="1">
    <citation type="journal article" date="2014" name="Int. J. Syst. Evol. Microbiol.">
        <title>Complete genome sequence of Corynebacterium casei LMG S-19264T (=DSM 44701T), isolated from a smear-ripened cheese.</title>
        <authorList>
            <consortium name="US DOE Joint Genome Institute (JGI-PGF)"/>
            <person name="Walter F."/>
            <person name="Albersmeier A."/>
            <person name="Kalinowski J."/>
            <person name="Ruckert C."/>
        </authorList>
    </citation>
    <scope>NUCLEOTIDE SEQUENCE</scope>
    <source>
        <strain evidence="9">CGMCC 1.15178</strain>
    </source>
</reference>
<comment type="similarity">
    <text evidence="7">Belongs to the binding-protein-dependent transport system permease family.</text>
</comment>
<keyword evidence="3" id="KW-1003">Cell membrane</keyword>
<evidence type="ECO:0000256" key="3">
    <source>
        <dbReference type="ARBA" id="ARBA00022475"/>
    </source>
</evidence>
<dbReference type="Proteomes" id="UP000612456">
    <property type="component" value="Unassembled WGS sequence"/>
</dbReference>
<feature type="transmembrane region" description="Helical" evidence="7">
    <location>
        <begin position="259"/>
        <end position="276"/>
    </location>
</feature>
<keyword evidence="2 7" id="KW-0813">Transport</keyword>
<evidence type="ECO:0000256" key="6">
    <source>
        <dbReference type="ARBA" id="ARBA00023136"/>
    </source>
</evidence>
<evidence type="ECO:0000313" key="10">
    <source>
        <dbReference type="Proteomes" id="UP000612456"/>
    </source>
</evidence>
<dbReference type="PANTHER" id="PTHR43744">
    <property type="entry name" value="ABC TRANSPORTER PERMEASE PROTEIN MG189-RELATED-RELATED"/>
    <property type="match status" value="1"/>
</dbReference>
<dbReference type="CDD" id="cd06261">
    <property type="entry name" value="TM_PBP2"/>
    <property type="match status" value="1"/>
</dbReference>
<feature type="transmembrane region" description="Helical" evidence="7">
    <location>
        <begin position="137"/>
        <end position="158"/>
    </location>
</feature>
<dbReference type="RefSeq" id="WP_188990772.1">
    <property type="nucleotide sequence ID" value="NZ_BMHP01000001.1"/>
</dbReference>
<dbReference type="PANTHER" id="PTHR43744:SF9">
    <property type="entry name" value="POLYGALACTURONAN_RHAMNOGALACTURONAN TRANSPORT SYSTEM PERMEASE PROTEIN YTCP"/>
    <property type="match status" value="1"/>
</dbReference>
<feature type="transmembrane region" description="Helical" evidence="7">
    <location>
        <begin position="67"/>
        <end position="94"/>
    </location>
</feature>
<feature type="transmembrane region" description="Helical" evidence="7">
    <location>
        <begin position="106"/>
        <end position="125"/>
    </location>
</feature>
<gene>
    <name evidence="9" type="primary">ytcP</name>
    <name evidence="9" type="ORF">GCM10010911_16190</name>
</gene>